<protein>
    <submittedName>
        <fullName evidence="1">Uncharacterized protein</fullName>
    </submittedName>
</protein>
<evidence type="ECO:0000313" key="2">
    <source>
        <dbReference type="Proteomes" id="UP001300745"/>
    </source>
</evidence>
<name>A0ABT3SE47_9MYCO</name>
<accession>A0ABT3SE47</accession>
<organism evidence="1 2">
    <name type="scientific">Mycobacterium pinniadriaticum</name>
    <dbReference type="NCBI Taxonomy" id="2994102"/>
    <lineage>
        <taxon>Bacteria</taxon>
        <taxon>Bacillati</taxon>
        <taxon>Actinomycetota</taxon>
        <taxon>Actinomycetes</taxon>
        <taxon>Mycobacteriales</taxon>
        <taxon>Mycobacteriaceae</taxon>
        <taxon>Mycobacterium</taxon>
    </lineage>
</organism>
<proteinExistence type="predicted"/>
<keyword evidence="2" id="KW-1185">Reference proteome</keyword>
<comment type="caution">
    <text evidence="1">The sequence shown here is derived from an EMBL/GenBank/DDBJ whole genome shotgun (WGS) entry which is preliminary data.</text>
</comment>
<dbReference type="EMBL" id="JAPJDO010000010">
    <property type="protein sequence ID" value="MCX2937781.1"/>
    <property type="molecule type" value="Genomic_DNA"/>
</dbReference>
<sequence>MSETTHMARFEDYGVPVPAVVGGRHPGLASAFAAADLRGEQLQAAITEIREQCDDAADLGSHVIYIDVIDSILKRHGLK</sequence>
<reference evidence="1 2" key="1">
    <citation type="submission" date="2022-11" db="EMBL/GenBank/DDBJ databases">
        <title>Mycobacterium sp. nov.</title>
        <authorList>
            <person name="Papic B."/>
            <person name="Spicic S."/>
            <person name="Duvnjak S."/>
        </authorList>
    </citation>
    <scope>NUCLEOTIDE SEQUENCE [LARGE SCALE GENOMIC DNA]</scope>
    <source>
        <strain evidence="1 2">CVI_P4</strain>
    </source>
</reference>
<dbReference type="Proteomes" id="UP001300745">
    <property type="component" value="Unassembled WGS sequence"/>
</dbReference>
<gene>
    <name evidence="1" type="ORF">ORI27_13815</name>
</gene>
<evidence type="ECO:0000313" key="1">
    <source>
        <dbReference type="EMBL" id="MCX2937781.1"/>
    </source>
</evidence>
<dbReference type="RefSeq" id="WP_265997439.1">
    <property type="nucleotide sequence ID" value="NZ_JAPJDN010000010.1"/>
</dbReference>